<dbReference type="PROSITE" id="PS50943">
    <property type="entry name" value="HTH_CROC1"/>
    <property type="match status" value="1"/>
</dbReference>
<organism evidence="3 4">
    <name type="scientific">Actinoplanes awajinensis subsp. mycoplanecinus</name>
    <dbReference type="NCBI Taxonomy" id="135947"/>
    <lineage>
        <taxon>Bacteria</taxon>
        <taxon>Bacillati</taxon>
        <taxon>Actinomycetota</taxon>
        <taxon>Actinomycetes</taxon>
        <taxon>Micromonosporales</taxon>
        <taxon>Micromonosporaceae</taxon>
        <taxon>Actinoplanes</taxon>
    </lineage>
</organism>
<sequence>MSLAALAKAAHFSVGYLSKIENGLVPLSKSIAARCDAALRSGNELVDLVVSEHSEPRRTITPPRVDLPAPTAFFNGRDEELADILELLSDKSPDRRRIIALYGLPGSGKTELAVQVATELVKRYDAGLFLDLHGYTKPLPPVDVMNRIVRRLGVPGEAIPYDEDEQVALYRRTVRERRLLLVLDNAGDAGQVLPLLTPGRSDIIVTSRTRLAALDEAAHRLIGEISPAAARRLFIEVAGLPSQPDAATAERIDRVTALCGRLALAVRVAAARLPTLEGNADGTPLEELAGRLESFSAGIVLADGTRNVHAAISSSFDALPAETSRALLLMALHPGQDFDHRAACLLAGTTSSARLVRDLVDSALLQRQRAGRVGFHDLVGSIVAARAASDLSAEERETAIARLLEGTLHIAQHADLLITPGRFRVPAVTPGPATAFARFTNPQAAARWLDEEQHNLARIVELAADSGHPEISWKLAYALRDFFFRTKQWATWVRTHEIALASAITCGDRWAIAVTRGNLGLAYAETERFPEAQEQYEEALRLFRGLADPYGEANTLGHQAWVMHCLAKYREAGELCRAALAFYEDRGLRRNAAITLRTMALAESALGMHRLALAHLDQARVIFAEDKLLLDETMTHNCLGEVHSRIADLTAARKHFRLAQKRGVRGGSTYEQARALRGLAELALRAGRPEQAEVFGRQAERLYAGHVPVRHRAPRPRRPLDDAGAGE</sequence>
<dbReference type="PRINTS" id="PR00364">
    <property type="entry name" value="DISEASERSIST"/>
</dbReference>
<keyword evidence="1" id="KW-0802">TPR repeat</keyword>
<proteinExistence type="predicted"/>
<dbReference type="PROSITE" id="PS50005">
    <property type="entry name" value="TPR"/>
    <property type="match status" value="1"/>
</dbReference>
<dbReference type="GO" id="GO:0016887">
    <property type="term" value="F:ATP hydrolysis activity"/>
    <property type="evidence" value="ECO:0007669"/>
    <property type="project" value="InterPro"/>
</dbReference>
<dbReference type="SUPFAM" id="SSF52540">
    <property type="entry name" value="P-loop containing nucleoside triphosphate hydrolases"/>
    <property type="match status" value="1"/>
</dbReference>
<dbReference type="InterPro" id="IPR011990">
    <property type="entry name" value="TPR-like_helical_dom_sf"/>
</dbReference>
<evidence type="ECO:0000256" key="1">
    <source>
        <dbReference type="PROSITE-ProRule" id="PRU00339"/>
    </source>
</evidence>
<name>A0A0X3UPS4_9ACTN</name>
<dbReference type="InterPro" id="IPR001387">
    <property type="entry name" value="Cro/C1-type_HTH"/>
</dbReference>
<dbReference type="InterPro" id="IPR027417">
    <property type="entry name" value="P-loop_NTPase"/>
</dbReference>
<evidence type="ECO:0000313" key="3">
    <source>
        <dbReference type="EMBL" id="KUL34495.1"/>
    </source>
</evidence>
<gene>
    <name evidence="3" type="ORF">ADL15_15545</name>
</gene>
<dbReference type="PANTHER" id="PTHR47691:SF3">
    <property type="entry name" value="HTH-TYPE TRANSCRIPTIONAL REGULATOR RV0890C-RELATED"/>
    <property type="match status" value="1"/>
</dbReference>
<dbReference type="AlphaFoldDB" id="A0A0X3UPS4"/>
<dbReference type="Pfam" id="PF13424">
    <property type="entry name" value="TPR_12"/>
    <property type="match status" value="2"/>
</dbReference>
<dbReference type="SUPFAM" id="SSF48452">
    <property type="entry name" value="TPR-like"/>
    <property type="match status" value="2"/>
</dbReference>
<dbReference type="Proteomes" id="UP000053244">
    <property type="component" value="Unassembled WGS sequence"/>
</dbReference>
<reference evidence="3 4" key="1">
    <citation type="submission" date="2015-10" db="EMBL/GenBank/DDBJ databases">
        <authorList>
            <person name="Gilbert D.G."/>
        </authorList>
    </citation>
    <scope>NUCLEOTIDE SEQUENCE [LARGE SCALE GENOMIC DNA]</scope>
    <source>
        <strain evidence="3 4">NRRL B-16712</strain>
    </source>
</reference>
<dbReference type="InterPro" id="IPR003593">
    <property type="entry name" value="AAA+_ATPase"/>
</dbReference>
<dbReference type="SMART" id="SM00028">
    <property type="entry name" value="TPR"/>
    <property type="match status" value="4"/>
</dbReference>
<accession>A0A0X3UPS4</accession>
<feature type="domain" description="HTH cro/C1-type" evidence="2">
    <location>
        <begin position="1"/>
        <end position="45"/>
    </location>
</feature>
<dbReference type="InterPro" id="IPR049945">
    <property type="entry name" value="AAA_22"/>
</dbReference>
<feature type="repeat" description="TPR" evidence="1">
    <location>
        <begin position="513"/>
        <end position="546"/>
    </location>
</feature>
<comment type="caution">
    <text evidence="3">The sequence shown here is derived from an EMBL/GenBank/DDBJ whole genome shotgun (WGS) entry which is preliminary data.</text>
</comment>
<dbReference type="Pfam" id="PF13401">
    <property type="entry name" value="AAA_22"/>
    <property type="match status" value="1"/>
</dbReference>
<dbReference type="EMBL" id="LLZH01000121">
    <property type="protein sequence ID" value="KUL34495.1"/>
    <property type="molecule type" value="Genomic_DNA"/>
</dbReference>
<evidence type="ECO:0000313" key="4">
    <source>
        <dbReference type="Proteomes" id="UP000053244"/>
    </source>
</evidence>
<dbReference type="PANTHER" id="PTHR47691">
    <property type="entry name" value="REGULATOR-RELATED"/>
    <property type="match status" value="1"/>
</dbReference>
<keyword evidence="4" id="KW-1185">Reference proteome</keyword>
<protein>
    <recommendedName>
        <fullName evidence="2">HTH cro/C1-type domain-containing protein</fullName>
    </recommendedName>
</protein>
<evidence type="ECO:0000259" key="2">
    <source>
        <dbReference type="PROSITE" id="PS50943"/>
    </source>
</evidence>
<dbReference type="CDD" id="cd00093">
    <property type="entry name" value="HTH_XRE"/>
    <property type="match status" value="1"/>
</dbReference>
<dbReference type="Gene3D" id="1.25.40.10">
    <property type="entry name" value="Tetratricopeptide repeat domain"/>
    <property type="match status" value="1"/>
</dbReference>
<dbReference type="Gene3D" id="3.40.50.300">
    <property type="entry name" value="P-loop containing nucleotide triphosphate hydrolases"/>
    <property type="match status" value="1"/>
</dbReference>
<dbReference type="SMART" id="SM00382">
    <property type="entry name" value="AAA"/>
    <property type="match status" value="1"/>
</dbReference>
<dbReference type="InterPro" id="IPR019734">
    <property type="entry name" value="TPR_rpt"/>
</dbReference>